<sequence>MLPVRPRMGDGKGLSCALPQVHNETAPIKHYIDDSGVCPECLTDFKERFHVVRHLTDKRRPKCRHAVFQKCPRLPTADVQMWEARDCERKRCARQQGSTQIIATGSAITAEGKRVGHVQK</sequence>
<name>A0ABN9W3E8_9DINO</name>
<evidence type="ECO:0000313" key="2">
    <source>
        <dbReference type="Proteomes" id="UP001189429"/>
    </source>
</evidence>
<accession>A0ABN9W3E8</accession>
<evidence type="ECO:0000313" key="1">
    <source>
        <dbReference type="EMBL" id="CAK0879258.1"/>
    </source>
</evidence>
<proteinExistence type="predicted"/>
<dbReference type="EMBL" id="CAUYUJ010017935">
    <property type="protein sequence ID" value="CAK0879258.1"/>
    <property type="molecule type" value="Genomic_DNA"/>
</dbReference>
<comment type="caution">
    <text evidence="1">The sequence shown here is derived from an EMBL/GenBank/DDBJ whole genome shotgun (WGS) entry which is preliminary data.</text>
</comment>
<evidence type="ECO:0008006" key="3">
    <source>
        <dbReference type="Google" id="ProtNLM"/>
    </source>
</evidence>
<dbReference type="Proteomes" id="UP001189429">
    <property type="component" value="Unassembled WGS sequence"/>
</dbReference>
<protein>
    <recommendedName>
        <fullName evidence="3">C2H2-type domain-containing protein</fullName>
    </recommendedName>
</protein>
<keyword evidence="2" id="KW-1185">Reference proteome</keyword>
<organism evidence="1 2">
    <name type="scientific">Prorocentrum cordatum</name>
    <dbReference type="NCBI Taxonomy" id="2364126"/>
    <lineage>
        <taxon>Eukaryota</taxon>
        <taxon>Sar</taxon>
        <taxon>Alveolata</taxon>
        <taxon>Dinophyceae</taxon>
        <taxon>Prorocentrales</taxon>
        <taxon>Prorocentraceae</taxon>
        <taxon>Prorocentrum</taxon>
    </lineage>
</organism>
<gene>
    <name evidence="1" type="ORF">PCOR1329_LOCUS62731</name>
</gene>
<reference evidence="1" key="1">
    <citation type="submission" date="2023-10" db="EMBL/GenBank/DDBJ databases">
        <authorList>
            <person name="Chen Y."/>
            <person name="Shah S."/>
            <person name="Dougan E. K."/>
            <person name="Thang M."/>
            <person name="Chan C."/>
        </authorList>
    </citation>
    <scope>NUCLEOTIDE SEQUENCE [LARGE SCALE GENOMIC DNA]</scope>
</reference>